<dbReference type="InterPro" id="IPR017580">
    <property type="entry name" value="OHCU_decarboxylase-1"/>
</dbReference>
<dbReference type="UniPathway" id="UPA00394">
    <property type="reaction ID" value="UER00652"/>
</dbReference>
<dbReference type="Gene3D" id="1.10.3330.10">
    <property type="entry name" value="Oxo-4-hydroxy-4-carboxy-5-ureidoimidazoline decarboxylase"/>
    <property type="match status" value="1"/>
</dbReference>
<comment type="catalytic activity">
    <reaction evidence="1">
        <text>5-hydroxy-2-oxo-4-ureido-2,5-dihydro-1H-imidazole-5-carboxylate + H(+) = (S)-allantoin + CO2</text>
        <dbReference type="Rhea" id="RHEA:26301"/>
        <dbReference type="ChEBI" id="CHEBI:15378"/>
        <dbReference type="ChEBI" id="CHEBI:15678"/>
        <dbReference type="ChEBI" id="CHEBI:16526"/>
        <dbReference type="ChEBI" id="CHEBI:58639"/>
        <dbReference type="EC" id="4.1.1.97"/>
    </reaction>
</comment>
<dbReference type="OrthoDB" id="9800909at2"/>
<evidence type="ECO:0000256" key="1">
    <source>
        <dbReference type="ARBA" id="ARBA00001163"/>
    </source>
</evidence>
<dbReference type="NCBIfam" id="TIGR03164">
    <property type="entry name" value="UHCUDC"/>
    <property type="match status" value="1"/>
</dbReference>
<evidence type="ECO:0000256" key="6">
    <source>
        <dbReference type="ARBA" id="ARBA00023239"/>
    </source>
</evidence>
<evidence type="ECO:0000259" key="7">
    <source>
        <dbReference type="Pfam" id="PF09349"/>
    </source>
</evidence>
<keyword evidence="5" id="KW-0210">Decarboxylase</keyword>
<dbReference type="GO" id="GO:0000255">
    <property type="term" value="P:allantoin metabolic process"/>
    <property type="evidence" value="ECO:0007669"/>
    <property type="project" value="InterPro"/>
</dbReference>
<evidence type="ECO:0000256" key="2">
    <source>
        <dbReference type="ARBA" id="ARBA00004754"/>
    </source>
</evidence>
<feature type="domain" description="Oxo-4-hydroxy-4-carboxy-5-ureidoimidazoline decarboxylase" evidence="7">
    <location>
        <begin position="8"/>
        <end position="163"/>
    </location>
</feature>
<protein>
    <recommendedName>
        <fullName evidence="3">2-oxo-4-hydroxy-4-carboxy-5-ureidoimidazoline decarboxylase</fullName>
        <ecNumber evidence="3">4.1.1.97</ecNumber>
    </recommendedName>
</protein>
<evidence type="ECO:0000313" key="9">
    <source>
        <dbReference type="Proteomes" id="UP000033774"/>
    </source>
</evidence>
<reference evidence="8 9" key="1">
    <citation type="submission" date="2015-03" db="EMBL/GenBank/DDBJ databases">
        <title>Draft genome sequence of Elstera litoralis.</title>
        <authorList>
            <person name="Rahalkar M.C."/>
            <person name="Dhakephalkar P.K."/>
            <person name="Pore S.D."/>
            <person name="Arora P."/>
            <person name="Kapse N.G."/>
            <person name="Pandit P.S."/>
        </authorList>
    </citation>
    <scope>NUCLEOTIDE SEQUENCE [LARGE SCALE GENOMIC DNA]</scope>
    <source>
        <strain evidence="8 9">Dia-1</strain>
    </source>
</reference>
<sequence>MTKLADLNTAPAERFTATLGGIFEHSPWVASTVAPQRPFANLGALHAAMVAAVTAADEGQKLTLLRAHPDLAGKLARAGGLTDASTAEQASAGLDQLTEEEFQRFTAFNIAYTEKFGFPFIIAVRENTKASILAAFGRRITNSREAEFTTALAEVAKIARLRLTNLLGD</sequence>
<dbReference type="GO" id="GO:0019628">
    <property type="term" value="P:urate catabolic process"/>
    <property type="evidence" value="ECO:0007669"/>
    <property type="project" value="UniProtKB-UniPathway"/>
</dbReference>
<keyword evidence="6" id="KW-0456">Lyase</keyword>
<dbReference type="GO" id="GO:0051997">
    <property type="term" value="F:2-oxo-4-hydroxy-4-carboxy-5-ureidoimidazoline decarboxylase activity"/>
    <property type="evidence" value="ECO:0007669"/>
    <property type="project" value="UniProtKB-EC"/>
</dbReference>
<comment type="pathway">
    <text evidence="2">Purine metabolism; urate degradation; (S)-allantoin from urate: step 3/3.</text>
</comment>
<evidence type="ECO:0000313" key="8">
    <source>
        <dbReference type="EMBL" id="KJV09297.1"/>
    </source>
</evidence>
<dbReference type="AlphaFoldDB" id="A0A0F3IRQ0"/>
<dbReference type="EMBL" id="LAJY01000311">
    <property type="protein sequence ID" value="KJV09297.1"/>
    <property type="molecule type" value="Genomic_DNA"/>
</dbReference>
<dbReference type="PANTHER" id="PTHR43466:SF1">
    <property type="entry name" value="2-OXO-4-HYDROXY-4-CARBOXY-5-UREIDOIMIDAZOLINE DECARBOXYLASE-RELATED"/>
    <property type="match status" value="1"/>
</dbReference>
<name>A0A0F3IRQ0_9PROT</name>
<dbReference type="InterPro" id="IPR036778">
    <property type="entry name" value="OHCU_decarboxylase_sf"/>
</dbReference>
<dbReference type="Pfam" id="PF09349">
    <property type="entry name" value="OHCU_decarbox"/>
    <property type="match status" value="1"/>
</dbReference>
<dbReference type="GO" id="GO:0006144">
    <property type="term" value="P:purine nucleobase metabolic process"/>
    <property type="evidence" value="ECO:0007669"/>
    <property type="project" value="UniProtKB-KW"/>
</dbReference>
<dbReference type="PATRIC" id="fig|552518.3.peg.2078"/>
<dbReference type="EC" id="4.1.1.97" evidence="3"/>
<dbReference type="SUPFAM" id="SSF158694">
    <property type="entry name" value="UraD-Like"/>
    <property type="match status" value="1"/>
</dbReference>
<dbReference type="Proteomes" id="UP000033774">
    <property type="component" value="Unassembled WGS sequence"/>
</dbReference>
<dbReference type="InterPro" id="IPR018020">
    <property type="entry name" value="OHCU_decarboxylase"/>
</dbReference>
<keyword evidence="9" id="KW-1185">Reference proteome</keyword>
<organism evidence="8 9">
    <name type="scientific">Elstera litoralis</name>
    <dbReference type="NCBI Taxonomy" id="552518"/>
    <lineage>
        <taxon>Bacteria</taxon>
        <taxon>Pseudomonadati</taxon>
        <taxon>Pseudomonadota</taxon>
        <taxon>Alphaproteobacteria</taxon>
        <taxon>Rhodospirillales</taxon>
        <taxon>Rhodospirillaceae</taxon>
        <taxon>Elstera</taxon>
    </lineage>
</organism>
<gene>
    <name evidence="8" type="ORF">VZ95_12380</name>
</gene>
<keyword evidence="4" id="KW-0659">Purine metabolism</keyword>
<evidence type="ECO:0000256" key="3">
    <source>
        <dbReference type="ARBA" id="ARBA00012257"/>
    </source>
</evidence>
<accession>A0A0F3IRQ0</accession>
<comment type="caution">
    <text evidence="8">The sequence shown here is derived from an EMBL/GenBank/DDBJ whole genome shotgun (WGS) entry which is preliminary data.</text>
</comment>
<proteinExistence type="predicted"/>
<evidence type="ECO:0000256" key="5">
    <source>
        <dbReference type="ARBA" id="ARBA00022793"/>
    </source>
</evidence>
<dbReference type="RefSeq" id="WP_045776121.1">
    <property type="nucleotide sequence ID" value="NZ_LAJY01000311.1"/>
</dbReference>
<evidence type="ECO:0000256" key="4">
    <source>
        <dbReference type="ARBA" id="ARBA00022631"/>
    </source>
</evidence>
<dbReference type="PANTHER" id="PTHR43466">
    <property type="entry name" value="2-OXO-4-HYDROXY-4-CARBOXY-5-UREIDOIMIDAZOLINE DECARBOXYLASE-RELATED"/>
    <property type="match status" value="1"/>
</dbReference>